<keyword evidence="3" id="KW-1185">Reference proteome</keyword>
<dbReference type="KEGG" id="uvi:66062952"/>
<sequence>MSAVSFLAEHNQCPEQRVGLQPLDYSVRGTRHLTLANFTRHFTSSTGMEKNMETTRQDCNRLLRRPWKDQTTRRNVKSPAQLEGVADILDTHNPVQTSCSKTGSGAGQASTL</sequence>
<dbReference type="EMBL" id="CP072754">
    <property type="protein sequence ID" value="QUC17933.1"/>
    <property type="molecule type" value="Genomic_DNA"/>
</dbReference>
<evidence type="ECO:0000313" key="3">
    <source>
        <dbReference type="Proteomes" id="UP000027002"/>
    </source>
</evidence>
<protein>
    <submittedName>
        <fullName evidence="2">Uncharacterized protein</fullName>
    </submittedName>
</protein>
<dbReference type="GeneID" id="66062952"/>
<dbReference type="AlphaFoldDB" id="A0A8E5HMC3"/>
<gene>
    <name evidence="2" type="ORF">UV8b_02174</name>
</gene>
<evidence type="ECO:0000256" key="1">
    <source>
        <dbReference type="SAM" id="MobiDB-lite"/>
    </source>
</evidence>
<evidence type="ECO:0000313" key="2">
    <source>
        <dbReference type="EMBL" id="QUC17933.1"/>
    </source>
</evidence>
<reference evidence="2" key="1">
    <citation type="submission" date="2020-03" db="EMBL/GenBank/DDBJ databases">
        <title>A mixture of massive structural variations and highly conserved coding sequences in Ustilaginoidea virens genome.</title>
        <authorList>
            <person name="Zhang K."/>
            <person name="Zhao Z."/>
            <person name="Zhang Z."/>
            <person name="Li Y."/>
            <person name="Hsiang T."/>
            <person name="Sun W."/>
        </authorList>
    </citation>
    <scope>NUCLEOTIDE SEQUENCE</scope>
    <source>
        <strain evidence="2">UV-8b</strain>
    </source>
</reference>
<dbReference type="RefSeq" id="XP_042995606.1">
    <property type="nucleotide sequence ID" value="XM_043139672.1"/>
</dbReference>
<organism evidence="2 3">
    <name type="scientific">Ustilaginoidea virens</name>
    <name type="common">Rice false smut fungus</name>
    <name type="synonym">Villosiclava virens</name>
    <dbReference type="NCBI Taxonomy" id="1159556"/>
    <lineage>
        <taxon>Eukaryota</taxon>
        <taxon>Fungi</taxon>
        <taxon>Dikarya</taxon>
        <taxon>Ascomycota</taxon>
        <taxon>Pezizomycotina</taxon>
        <taxon>Sordariomycetes</taxon>
        <taxon>Hypocreomycetidae</taxon>
        <taxon>Hypocreales</taxon>
        <taxon>Clavicipitaceae</taxon>
        <taxon>Ustilaginoidea</taxon>
    </lineage>
</organism>
<feature type="region of interest" description="Disordered" evidence="1">
    <location>
        <begin position="93"/>
        <end position="112"/>
    </location>
</feature>
<proteinExistence type="predicted"/>
<name>A0A8E5HMC3_USTVR</name>
<accession>A0A8E5HMC3</accession>
<dbReference type="Proteomes" id="UP000027002">
    <property type="component" value="Chromosome 2"/>
</dbReference>